<accession>A0A1G7EJG9</accession>
<dbReference type="STRING" id="69960.SAMN05421720_109100"/>
<proteinExistence type="predicted"/>
<protein>
    <submittedName>
        <fullName evidence="1">Putative phosphonate metabolism protein</fullName>
    </submittedName>
</protein>
<evidence type="ECO:0000313" key="2">
    <source>
        <dbReference type="Proteomes" id="UP000199412"/>
    </source>
</evidence>
<dbReference type="InterPro" id="IPR009389">
    <property type="entry name" value="DUF1045"/>
</dbReference>
<dbReference type="Proteomes" id="UP000199412">
    <property type="component" value="Unassembled WGS sequence"/>
</dbReference>
<sequence length="240" mass="25913">MDPVGTQARFALYYAPPAGSVLEDLARRWLGRDVTTDERVERPVVAGIDPARAEALTESPRFYGFHGTLKAPFALAEGCRAEDLMAAVESFAATQAPFTLPPFMVAPLDGFIALVPSAPSALLDELAAHCVQVFDAFRAPPSAADLEKRRAAGLTAGQHALLERWGYPYVMEAFRFHMTLTGRLDDDGERAATVAALRELFAPVTAESAPVDSLSVFFQADRTTPFRLVRRVPFTASGGG</sequence>
<name>A0A1G7EJG9_9PROT</name>
<keyword evidence="2" id="KW-1185">Reference proteome</keyword>
<organism evidence="1 2">
    <name type="scientific">Rhodospira trueperi</name>
    <dbReference type="NCBI Taxonomy" id="69960"/>
    <lineage>
        <taxon>Bacteria</taxon>
        <taxon>Pseudomonadati</taxon>
        <taxon>Pseudomonadota</taxon>
        <taxon>Alphaproteobacteria</taxon>
        <taxon>Rhodospirillales</taxon>
        <taxon>Rhodospirillaceae</taxon>
        <taxon>Rhodospira</taxon>
    </lineage>
</organism>
<dbReference type="Pfam" id="PF06299">
    <property type="entry name" value="DUF1045"/>
    <property type="match status" value="1"/>
</dbReference>
<reference evidence="1 2" key="1">
    <citation type="submission" date="2016-10" db="EMBL/GenBank/DDBJ databases">
        <authorList>
            <person name="de Groot N.N."/>
        </authorList>
    </citation>
    <scope>NUCLEOTIDE SEQUENCE [LARGE SCALE GENOMIC DNA]</scope>
    <source>
        <strain evidence="1 2">ATCC 700224</strain>
    </source>
</reference>
<dbReference type="EMBL" id="FNAP01000009">
    <property type="protein sequence ID" value="SDE63788.1"/>
    <property type="molecule type" value="Genomic_DNA"/>
</dbReference>
<gene>
    <name evidence="1" type="ORF">SAMN05421720_109100</name>
</gene>
<dbReference type="NCBIfam" id="TIGR03223">
    <property type="entry name" value="Phn_opern_protn"/>
    <property type="match status" value="1"/>
</dbReference>
<dbReference type="PIRSF" id="PIRSF033328">
    <property type="entry name" value="Phest_Mll4975"/>
    <property type="match status" value="1"/>
</dbReference>
<dbReference type="Gene3D" id="3.90.1140.10">
    <property type="entry name" value="Cyclic phosphodiesterase"/>
    <property type="match status" value="1"/>
</dbReference>
<dbReference type="AlphaFoldDB" id="A0A1G7EJG9"/>
<evidence type="ECO:0000313" key="1">
    <source>
        <dbReference type="EMBL" id="SDE63788.1"/>
    </source>
</evidence>
<dbReference type="RefSeq" id="WP_176793700.1">
    <property type="nucleotide sequence ID" value="NZ_FNAP01000009.1"/>
</dbReference>